<dbReference type="Proteomes" id="UP000325529">
    <property type="component" value="Chromosome"/>
</dbReference>
<evidence type="ECO:0000313" key="2">
    <source>
        <dbReference type="EMBL" id="QEU93368.1"/>
    </source>
</evidence>
<name>A0A5J6GHP1_STRKN</name>
<feature type="compositionally biased region" description="Basic and acidic residues" evidence="1">
    <location>
        <begin position="175"/>
        <end position="184"/>
    </location>
</feature>
<keyword evidence="3" id="KW-1185">Reference proteome</keyword>
<dbReference type="RefSeq" id="WP_063806119.1">
    <property type="nucleotide sequence ID" value="NZ_CP023699.1"/>
</dbReference>
<feature type="region of interest" description="Disordered" evidence="1">
    <location>
        <begin position="173"/>
        <end position="194"/>
    </location>
</feature>
<sequence>MTCEPRRPDIARSLLGRAETARELRGKLLRGLLSESETSMARHTDHANAQVLRRVVADHGWPGRSLVGDEAAKAAWQIALHADHLPDFQRLVLRLMATAVERGEVPIQRWAHLYDRCSVNDGGTQLYGTQYRLGADGVVEVLPVRDRQRLDSRRASVRLGPASAALDSLRHRHAREREADEPHDGAAALVGSAA</sequence>
<dbReference type="OrthoDB" id="22038at2"/>
<dbReference type="EMBL" id="CP023699">
    <property type="protein sequence ID" value="QEU93368.1"/>
    <property type="molecule type" value="Genomic_DNA"/>
</dbReference>
<evidence type="ECO:0000256" key="1">
    <source>
        <dbReference type="SAM" id="MobiDB-lite"/>
    </source>
</evidence>
<dbReference type="AlphaFoldDB" id="A0A5J6GHP1"/>
<proteinExistence type="predicted"/>
<organism evidence="2 3">
    <name type="scientific">Streptomyces kanamyceticus</name>
    <dbReference type="NCBI Taxonomy" id="1967"/>
    <lineage>
        <taxon>Bacteria</taxon>
        <taxon>Bacillati</taxon>
        <taxon>Actinomycetota</taxon>
        <taxon>Actinomycetes</taxon>
        <taxon>Kitasatosporales</taxon>
        <taxon>Streptomycetaceae</taxon>
        <taxon>Streptomyces</taxon>
    </lineage>
</organism>
<reference evidence="2 3" key="1">
    <citation type="submission" date="2017-09" db="EMBL/GenBank/DDBJ databases">
        <authorList>
            <person name="Lee N."/>
            <person name="Cho B.-K."/>
        </authorList>
    </citation>
    <scope>NUCLEOTIDE SEQUENCE [LARGE SCALE GENOMIC DNA]</scope>
    <source>
        <strain evidence="2 3">ATCC 12853</strain>
    </source>
</reference>
<dbReference type="InterPro" id="IPR046732">
    <property type="entry name" value="DUF6624"/>
</dbReference>
<dbReference type="Pfam" id="PF20329">
    <property type="entry name" value="DUF6624"/>
    <property type="match status" value="1"/>
</dbReference>
<accession>A0A5J6GHP1</accession>
<evidence type="ECO:0000313" key="3">
    <source>
        <dbReference type="Proteomes" id="UP000325529"/>
    </source>
</evidence>
<gene>
    <name evidence="2" type="ORF">CP970_22805</name>
</gene>
<protein>
    <submittedName>
        <fullName evidence="2">Uncharacterized protein</fullName>
    </submittedName>
</protein>
<dbReference type="KEGG" id="ska:CP970_22805"/>